<dbReference type="Gene3D" id="3.40.50.300">
    <property type="entry name" value="P-loop containing nucleotide triphosphate hydrolases"/>
    <property type="match status" value="2"/>
</dbReference>
<evidence type="ECO:0000259" key="9">
    <source>
        <dbReference type="PROSITE" id="PS51194"/>
    </source>
</evidence>
<dbReference type="KEGG" id="vde:111255519"/>
<dbReference type="InterPro" id="IPR011545">
    <property type="entry name" value="DEAD/DEAH_box_helicase_dom"/>
</dbReference>
<dbReference type="InterPro" id="IPR001650">
    <property type="entry name" value="Helicase_C-like"/>
</dbReference>
<proteinExistence type="inferred from homology"/>
<dbReference type="OMA" id="YKAPAAM"/>
<dbReference type="InterPro" id="IPR000629">
    <property type="entry name" value="RNA-helicase_DEAD-box_CS"/>
</dbReference>
<dbReference type="AlphaFoldDB" id="A0A7M7KZM2"/>
<comment type="similarity">
    <text evidence="6">Belongs to the DEAD box helicase family.</text>
</comment>
<dbReference type="PROSITE" id="PS51194">
    <property type="entry name" value="HELICASE_CTER"/>
    <property type="match status" value="1"/>
</dbReference>
<dbReference type="PROSITE" id="PS00039">
    <property type="entry name" value="DEAD_ATP_HELICASE"/>
    <property type="match status" value="1"/>
</dbReference>
<dbReference type="GO" id="GO:0016787">
    <property type="term" value="F:hydrolase activity"/>
    <property type="evidence" value="ECO:0007669"/>
    <property type="project" value="UniProtKB-KW"/>
</dbReference>
<evidence type="ECO:0000256" key="4">
    <source>
        <dbReference type="ARBA" id="ARBA00022806"/>
    </source>
</evidence>
<dbReference type="GO" id="GO:0003676">
    <property type="term" value="F:nucleic acid binding"/>
    <property type="evidence" value="ECO:0007669"/>
    <property type="project" value="InterPro"/>
</dbReference>
<feature type="domain" description="Helicase C-terminal" evidence="9">
    <location>
        <begin position="324"/>
        <end position="483"/>
    </location>
</feature>
<dbReference type="PANTHER" id="PTHR47958">
    <property type="entry name" value="ATP-DEPENDENT RNA HELICASE DBP3"/>
    <property type="match status" value="1"/>
</dbReference>
<evidence type="ECO:0000256" key="6">
    <source>
        <dbReference type="RuleBase" id="RU000492"/>
    </source>
</evidence>
<accession>A0A7M7KZM2</accession>
<dbReference type="SUPFAM" id="SSF52540">
    <property type="entry name" value="P-loop containing nucleoside triphosphate hydrolases"/>
    <property type="match status" value="1"/>
</dbReference>
<dbReference type="EnsemblMetazoa" id="XM_022817564">
    <property type="protein sequence ID" value="XP_022673299"/>
    <property type="gene ID" value="LOC111255519"/>
</dbReference>
<dbReference type="InParanoid" id="A0A7M7KZM2"/>
<evidence type="ECO:0000256" key="5">
    <source>
        <dbReference type="ARBA" id="ARBA00022840"/>
    </source>
</evidence>
<name>A0A7M7KZM2_VARDE</name>
<keyword evidence="2 6" id="KW-0547">Nucleotide-binding</keyword>
<evidence type="ECO:0000256" key="3">
    <source>
        <dbReference type="ARBA" id="ARBA00022801"/>
    </source>
</evidence>
<evidence type="ECO:0000256" key="2">
    <source>
        <dbReference type="ARBA" id="ARBA00022741"/>
    </source>
</evidence>
<protein>
    <recommendedName>
        <fullName evidence="1">RNA helicase</fullName>
        <ecNumber evidence="1">3.6.4.13</ecNumber>
    </recommendedName>
</protein>
<dbReference type="GO" id="GO:0005524">
    <property type="term" value="F:ATP binding"/>
    <property type="evidence" value="ECO:0007669"/>
    <property type="project" value="UniProtKB-KW"/>
</dbReference>
<dbReference type="PROSITE" id="PS51192">
    <property type="entry name" value="HELICASE_ATP_BIND_1"/>
    <property type="match status" value="1"/>
</dbReference>
<dbReference type="EC" id="3.6.4.13" evidence="1"/>
<dbReference type="Proteomes" id="UP000594260">
    <property type="component" value="Unplaced"/>
</dbReference>
<dbReference type="GO" id="GO:0003724">
    <property type="term" value="F:RNA helicase activity"/>
    <property type="evidence" value="ECO:0007669"/>
    <property type="project" value="UniProtKB-EC"/>
</dbReference>
<dbReference type="SMART" id="SM00487">
    <property type="entry name" value="DEXDc"/>
    <property type="match status" value="1"/>
</dbReference>
<dbReference type="Pfam" id="PF00270">
    <property type="entry name" value="DEAD"/>
    <property type="match status" value="1"/>
</dbReference>
<organism evidence="10 11">
    <name type="scientific">Varroa destructor</name>
    <name type="common">Honeybee mite</name>
    <dbReference type="NCBI Taxonomy" id="109461"/>
    <lineage>
        <taxon>Eukaryota</taxon>
        <taxon>Metazoa</taxon>
        <taxon>Ecdysozoa</taxon>
        <taxon>Arthropoda</taxon>
        <taxon>Chelicerata</taxon>
        <taxon>Arachnida</taxon>
        <taxon>Acari</taxon>
        <taxon>Parasitiformes</taxon>
        <taxon>Mesostigmata</taxon>
        <taxon>Gamasina</taxon>
        <taxon>Dermanyssoidea</taxon>
        <taxon>Varroidae</taxon>
        <taxon>Varroa</taxon>
    </lineage>
</organism>
<evidence type="ECO:0000313" key="11">
    <source>
        <dbReference type="Proteomes" id="UP000594260"/>
    </source>
</evidence>
<keyword evidence="11" id="KW-1185">Reference proteome</keyword>
<dbReference type="RefSeq" id="XP_022673299.1">
    <property type="nucleotide sequence ID" value="XM_022817564.1"/>
</dbReference>
<dbReference type="CDD" id="cd18787">
    <property type="entry name" value="SF2_C_DEAD"/>
    <property type="match status" value="1"/>
</dbReference>
<dbReference type="FunFam" id="3.40.50.300:FF:000008">
    <property type="entry name" value="ATP-dependent RNA helicase RhlB"/>
    <property type="match status" value="1"/>
</dbReference>
<evidence type="ECO:0000256" key="1">
    <source>
        <dbReference type="ARBA" id="ARBA00012552"/>
    </source>
</evidence>
<feature type="domain" description="Helicase ATP-binding" evidence="8">
    <location>
        <begin position="136"/>
        <end position="311"/>
    </location>
</feature>
<dbReference type="InterPro" id="IPR014001">
    <property type="entry name" value="Helicase_ATP-bd"/>
</dbReference>
<feature type="region of interest" description="Disordered" evidence="7">
    <location>
        <begin position="486"/>
        <end position="521"/>
    </location>
</feature>
<evidence type="ECO:0000259" key="8">
    <source>
        <dbReference type="PROSITE" id="PS51192"/>
    </source>
</evidence>
<keyword evidence="5 6" id="KW-0067">ATP-binding</keyword>
<keyword evidence="4 6" id="KW-0347">Helicase</keyword>
<dbReference type="InterPro" id="IPR027417">
    <property type="entry name" value="P-loop_NTPase"/>
</dbReference>
<dbReference type="GeneID" id="111255519"/>
<reference evidence="10" key="1">
    <citation type="submission" date="2021-01" db="UniProtKB">
        <authorList>
            <consortium name="EnsemblMetazoa"/>
        </authorList>
    </citation>
    <scope>IDENTIFICATION</scope>
</reference>
<dbReference type="OrthoDB" id="6492176at2759"/>
<evidence type="ECO:0000313" key="10">
    <source>
        <dbReference type="EnsemblMetazoa" id="XP_022673299"/>
    </source>
</evidence>
<dbReference type="SMART" id="SM00490">
    <property type="entry name" value="HELICc"/>
    <property type="match status" value="1"/>
</dbReference>
<keyword evidence="3 6" id="KW-0378">Hydrolase</keyword>
<sequence>MFQFRAFIFRPVLWSTRSEAFASYRPRPYNDNKSFSRNKYDSLSDEEIYDEEMEKSEGFAHERKVVKDVYKESLTTSTRTDEEIKTFMKKHNITVNGNLLKPVLTINEIEVFPKPVLKEFTEKRITAPTPIQSVCWPMVMSGTDLIGIAQTGSGKTLGYLLPSALHIKAQPESNLKGPTSLVLAPTRELVQQIAKVAEEWLSFHFGIRNVCVYGGSDKHFQIRGLRLGSELCIATPGRLIDLLKNRVTTLANTSMLVLDEADRMLDMGFEPQIREIVERMREDRQTLMFSATWPADVRMLASDFMERDSPRINIGSTELCANENIKQEVRVIPENRKRAMLLDIVHSRPTHKILIFAGTKRTVSSIARELLQSGIRCVESHGDLSQAKRERSLQHFKGTTNVMVATDVAARGLDVQNISLVINVDFPQTVEDYIHRIGRTGRSGSKGEAITFFTEADAPFAKGLISVLAQADQEIPAHLRDIANRASKHNTGFRNREYRPHAPKFSRLSRSSNWRHAARSK</sequence>
<evidence type="ECO:0000256" key="7">
    <source>
        <dbReference type="SAM" id="MobiDB-lite"/>
    </source>
</evidence>
<dbReference type="Pfam" id="PF00271">
    <property type="entry name" value="Helicase_C"/>
    <property type="match status" value="1"/>
</dbReference>